<name>B0XG45_CULQU</name>
<keyword evidence="4" id="KW-1185">Reference proteome</keyword>
<evidence type="ECO:0000313" key="2">
    <source>
        <dbReference type="EMBL" id="EDS27220.1"/>
    </source>
</evidence>
<dbReference type="eggNOG" id="ENOG502TB01">
    <property type="taxonomic scope" value="Eukaryota"/>
</dbReference>
<dbReference type="VEuPathDB" id="VectorBase:CPIJ018303"/>
<dbReference type="AlphaFoldDB" id="B0XG45"/>
<dbReference type="EMBL" id="DS232989">
    <property type="protein sequence ID" value="EDS27220.1"/>
    <property type="molecule type" value="Genomic_DNA"/>
</dbReference>
<organism>
    <name type="scientific">Culex quinquefasciatus</name>
    <name type="common">Southern house mosquito</name>
    <name type="synonym">Culex pungens</name>
    <dbReference type="NCBI Taxonomy" id="7176"/>
    <lineage>
        <taxon>Eukaryota</taxon>
        <taxon>Metazoa</taxon>
        <taxon>Ecdysozoa</taxon>
        <taxon>Arthropoda</taxon>
        <taxon>Hexapoda</taxon>
        <taxon>Insecta</taxon>
        <taxon>Pterygota</taxon>
        <taxon>Neoptera</taxon>
        <taxon>Endopterygota</taxon>
        <taxon>Diptera</taxon>
        <taxon>Nematocera</taxon>
        <taxon>Culicoidea</taxon>
        <taxon>Culicidae</taxon>
        <taxon>Culicinae</taxon>
        <taxon>Culicini</taxon>
        <taxon>Culex</taxon>
        <taxon>Culex</taxon>
    </lineage>
</organism>
<accession>B0XG45</accession>
<sequence length="457" mass="52488">MPFCVVETKAGDDQDTVRIVPSGWTVDNFVYWPLADGYRLSTNESLVPDRNRWRKLECKIVCRAPTYDAARSVGQAFGLDLSNGNFAEDRNWKEPELNDPLQQLAMPTVRAGIKFERECMLDDVPVVPAAGDLLLDPGQASIFITREEFNALQTRLDSIEAKLDRQSVLLERVLTHVTSSTIATERTGALSLHPRQEPPPLQLEDFTEFEQMGRIGTDEQLRELERKLADKAYEAKFIRYCRTIYHLTGKREGYPFFKTLLREMLNPTILSTYSWKGNSRNAVNESFSESFPNFIRFVWRVTLAADYQFTSEDNARSFSSFLRMKNTEIKRFSDVDRARRASFTRKKRRRKNNDSGGRTPQAMDAEEGGRERNLQPNSVDSGEEDAFEFVSSNREAAEYSDDRCACHCCTCCFSVEYFAKRLWQVSTGALVWGYLPRYSFSVGVEEEVQEMIRLLDP</sequence>
<reference evidence="3" key="2">
    <citation type="submission" date="2021-02" db="UniProtKB">
        <authorList>
            <consortium name="EnsemblMetazoa"/>
        </authorList>
    </citation>
    <scope>IDENTIFICATION</scope>
    <source>
        <strain evidence="3">JHB</strain>
    </source>
</reference>
<dbReference type="InParanoid" id="B0XG45"/>
<dbReference type="VEuPathDB" id="VectorBase:CQUJHB017367"/>
<dbReference type="OrthoDB" id="7765352at2759"/>
<feature type="compositionally biased region" description="Basic residues" evidence="1">
    <location>
        <begin position="342"/>
        <end position="351"/>
    </location>
</feature>
<evidence type="ECO:0000313" key="3">
    <source>
        <dbReference type="EnsemblMetazoa" id="CPIJ018303-PA"/>
    </source>
</evidence>
<dbReference type="Proteomes" id="UP000002320">
    <property type="component" value="Unassembled WGS sequence"/>
</dbReference>
<dbReference type="KEGG" id="cqu:CpipJ_CPIJ018303"/>
<feature type="region of interest" description="Disordered" evidence="1">
    <location>
        <begin position="342"/>
        <end position="382"/>
    </location>
</feature>
<evidence type="ECO:0000313" key="4">
    <source>
        <dbReference type="Proteomes" id="UP000002320"/>
    </source>
</evidence>
<dbReference type="HOGENOM" id="CLU_685614_0_0_1"/>
<reference evidence="2" key="1">
    <citation type="submission" date="2007-03" db="EMBL/GenBank/DDBJ databases">
        <title>Annotation of Culex pipiens quinquefasciatus.</title>
        <authorList>
            <consortium name="The Broad Institute Genome Sequencing Platform"/>
            <person name="Atkinson P.W."/>
            <person name="Hemingway J."/>
            <person name="Christensen B.M."/>
            <person name="Higgs S."/>
            <person name="Kodira C."/>
            <person name="Hannick L."/>
            <person name="Megy K."/>
            <person name="O'Leary S."/>
            <person name="Pearson M."/>
            <person name="Haas B.J."/>
            <person name="Mauceli E."/>
            <person name="Wortman J.R."/>
            <person name="Lee N.H."/>
            <person name="Guigo R."/>
            <person name="Stanke M."/>
            <person name="Alvarado L."/>
            <person name="Amedeo P."/>
            <person name="Antoine C.H."/>
            <person name="Arensburger P."/>
            <person name="Bidwell S.L."/>
            <person name="Crawford M."/>
            <person name="Camaro F."/>
            <person name="Devon K."/>
            <person name="Engels R."/>
            <person name="Hammond M."/>
            <person name="Howarth C."/>
            <person name="Koehrsen M."/>
            <person name="Lawson D."/>
            <person name="Montgomery P."/>
            <person name="Nene V."/>
            <person name="Nusbaum C."/>
            <person name="Puiu D."/>
            <person name="Romero-Severson J."/>
            <person name="Severson D.W."/>
            <person name="Shumway M."/>
            <person name="Sisk P."/>
            <person name="Stolte C."/>
            <person name="Zeng Q."/>
            <person name="Eisenstadt E."/>
            <person name="Fraser-Liggett C."/>
            <person name="Strausberg R."/>
            <person name="Galagan J."/>
            <person name="Birren B."/>
            <person name="Collins F.H."/>
        </authorList>
    </citation>
    <scope>NUCLEOTIDE SEQUENCE [LARGE SCALE GENOMIC DNA]</scope>
    <source>
        <strain evidence="2">JHB</strain>
    </source>
</reference>
<dbReference type="EnsemblMetazoa" id="CPIJ018303-RA">
    <property type="protein sequence ID" value="CPIJ018303-PA"/>
    <property type="gene ID" value="CPIJ018303"/>
</dbReference>
<protein>
    <recommendedName>
        <fullName evidence="5">DUF4806 domain-containing protein</fullName>
    </recommendedName>
</protein>
<gene>
    <name evidence="3" type="primary">6052334</name>
    <name evidence="2" type="ORF">CpipJ_CPIJ018303</name>
</gene>
<evidence type="ECO:0000256" key="1">
    <source>
        <dbReference type="SAM" id="MobiDB-lite"/>
    </source>
</evidence>
<proteinExistence type="predicted"/>
<evidence type="ECO:0008006" key="5">
    <source>
        <dbReference type="Google" id="ProtNLM"/>
    </source>
</evidence>